<evidence type="ECO:0000256" key="1">
    <source>
        <dbReference type="ARBA" id="ARBA00006962"/>
    </source>
</evidence>
<proteinExistence type="inferred from homology"/>
<dbReference type="RefSeq" id="WP_259865156.1">
    <property type="nucleotide sequence ID" value="NZ_BAAAST010000037.1"/>
</dbReference>
<protein>
    <submittedName>
        <fullName evidence="6">DUF1205 domain-containing protein</fullName>
    </submittedName>
</protein>
<feature type="domain" description="Erythromycin biosynthesis protein CIII-like N-terminal" evidence="5">
    <location>
        <begin position="22"/>
        <end position="224"/>
    </location>
</feature>
<sequence>MRILFCTTPGHGHVLPMLPTAWALRSAGHEVLFTTSGPAGPVTGAGLHVVDVAPGLDVGAIFGRHFASFSGYADAQRSTPRVDFEPFVPVFAEISDAMADGTLEVARRWRPDLVLHTNEQGTGPLVGAALGIPSVVHGYAFATPMSATLAVGEHMAATYTRHGAGAYKAPAAQLDLAPPSMRVDVDRPAAPVWPMRTVPYNGGAALEPWLTRRPERPRIVMTLGTANREQDNIRVLARLVELAAGLPVEVVLLLGNLDGGSLAPLPDNVRAYGWVPLHVLLDTCAGLVHHGGAGTALACLAAAVPQLILAQSGDQFLNGAVVRDRGAGIFLDSDEVDADTLHRLIADEGIAAAARQVSAEIAALPSPAEIAVRLTDLVHGEGR</sequence>
<dbReference type="Pfam" id="PF21036">
    <property type="entry name" value="EryCIII-like_N"/>
    <property type="match status" value="1"/>
</dbReference>
<gene>
    <name evidence="6" type="ORF">Dfulv_18485</name>
</gene>
<reference evidence="6" key="1">
    <citation type="submission" date="2021-04" db="EMBL/GenBank/DDBJ databases">
        <authorList>
            <person name="Hartkoorn R.C."/>
            <person name="Beaudoing E."/>
            <person name="Hot D."/>
        </authorList>
    </citation>
    <scope>NUCLEOTIDE SEQUENCE</scope>
    <source>
        <strain evidence="6">NRRL B-16292</strain>
    </source>
</reference>
<reference evidence="6" key="2">
    <citation type="submission" date="2022-09" db="EMBL/GenBank/DDBJ databases">
        <title>Biosynthetic gene clusters of Dactylosporangioum fulvum.</title>
        <authorList>
            <person name="Caradec T."/>
        </authorList>
    </citation>
    <scope>NUCLEOTIDE SEQUENCE</scope>
    <source>
        <strain evidence="6">NRRL B-16292</strain>
    </source>
</reference>
<dbReference type="InterPro" id="IPR002213">
    <property type="entry name" value="UDP_glucos_trans"/>
</dbReference>
<dbReference type="Gene3D" id="3.40.50.2000">
    <property type="entry name" value="Glycogen Phosphorylase B"/>
    <property type="match status" value="2"/>
</dbReference>
<name>A0ABY5W7W2_9ACTN</name>
<feature type="domain" description="Erythromycin biosynthesis protein CIII-like C-terminal" evidence="4">
    <location>
        <begin position="240"/>
        <end position="377"/>
    </location>
</feature>
<dbReference type="Pfam" id="PF06722">
    <property type="entry name" value="EryCIII-like_C"/>
    <property type="match status" value="1"/>
</dbReference>
<keyword evidence="3" id="KW-0808">Transferase</keyword>
<dbReference type="InterPro" id="IPR050426">
    <property type="entry name" value="Glycosyltransferase_28"/>
</dbReference>
<evidence type="ECO:0000256" key="2">
    <source>
        <dbReference type="ARBA" id="ARBA00022676"/>
    </source>
</evidence>
<dbReference type="PANTHER" id="PTHR48050">
    <property type="entry name" value="STEROL 3-BETA-GLUCOSYLTRANSFERASE"/>
    <property type="match status" value="1"/>
</dbReference>
<evidence type="ECO:0000259" key="4">
    <source>
        <dbReference type="Pfam" id="PF06722"/>
    </source>
</evidence>
<evidence type="ECO:0000256" key="3">
    <source>
        <dbReference type="ARBA" id="ARBA00022679"/>
    </source>
</evidence>
<dbReference type="Proteomes" id="UP001059617">
    <property type="component" value="Chromosome"/>
</dbReference>
<organism evidence="6 7">
    <name type="scientific">Dactylosporangium fulvum</name>
    <dbReference type="NCBI Taxonomy" id="53359"/>
    <lineage>
        <taxon>Bacteria</taxon>
        <taxon>Bacillati</taxon>
        <taxon>Actinomycetota</taxon>
        <taxon>Actinomycetes</taxon>
        <taxon>Micromonosporales</taxon>
        <taxon>Micromonosporaceae</taxon>
        <taxon>Dactylosporangium</taxon>
    </lineage>
</organism>
<dbReference type="EMBL" id="CP073720">
    <property type="protein sequence ID" value="UWP86118.1"/>
    <property type="molecule type" value="Genomic_DNA"/>
</dbReference>
<keyword evidence="7" id="KW-1185">Reference proteome</keyword>
<evidence type="ECO:0000313" key="7">
    <source>
        <dbReference type="Proteomes" id="UP001059617"/>
    </source>
</evidence>
<dbReference type="InterPro" id="IPR048284">
    <property type="entry name" value="EryCIII-like_N"/>
</dbReference>
<evidence type="ECO:0000259" key="5">
    <source>
        <dbReference type="Pfam" id="PF21036"/>
    </source>
</evidence>
<dbReference type="SUPFAM" id="SSF53756">
    <property type="entry name" value="UDP-Glycosyltransferase/glycogen phosphorylase"/>
    <property type="match status" value="1"/>
</dbReference>
<evidence type="ECO:0000313" key="6">
    <source>
        <dbReference type="EMBL" id="UWP86118.1"/>
    </source>
</evidence>
<dbReference type="PANTHER" id="PTHR48050:SF13">
    <property type="entry name" value="STEROL 3-BETA-GLUCOSYLTRANSFERASE UGT80A2"/>
    <property type="match status" value="1"/>
</dbReference>
<keyword evidence="2" id="KW-0328">Glycosyltransferase</keyword>
<accession>A0ABY5W7W2</accession>
<dbReference type="CDD" id="cd03784">
    <property type="entry name" value="GT1_Gtf-like"/>
    <property type="match status" value="1"/>
</dbReference>
<dbReference type="InterPro" id="IPR010610">
    <property type="entry name" value="EryCIII-like_C"/>
</dbReference>
<comment type="similarity">
    <text evidence="1">Belongs to the glycosyltransferase 28 family.</text>
</comment>